<accession>A0AA38WYY7</accession>
<sequence length="454" mass="49246">MASDAETLKHGTAMGVEHVHEGLPADFVDDEKRLPTVYIAQDGGSHNKSKEERAVVLKADLVIIPLCALLYFVAYLDRNSIGNARVLGMQADLGLTSHQFYNILSLFFIGYLVFILPGNLLLRLLTPPIVLGGTALAFGAILIGMSGAQNYSTVLALRILLGSAQAFMQGLSLYSSLWYKRDEIATRGALIYWAATISGAFSGLIAYGVGKNLTLERTGKEPWRWLFIIEGALAMVVGLAIVLLLPPFPDKIKAKHWLFKPAEIEIAKARSASYNTTESKIIYKQVWKTLQEPKSWGFAVMNAGIGYGISSVGQFLPTFIHALGLSVLRTQLFSVIPYACAGTTIFIAIISDRFNKKGIFLVGTLSWTCIGYAILLSNVSVASKIVAACIATSGLYPSIILLNSWLLANSAGYTKRATVWAMAEVFGPAFSILSSHVYDTPPRFVKGHSIALGL</sequence>
<dbReference type="Pfam" id="PF07690">
    <property type="entry name" value="MFS_1"/>
    <property type="match status" value="1"/>
</dbReference>
<protein>
    <recommendedName>
        <fullName evidence="7">Major facilitator superfamily (MFS) profile domain-containing protein</fullName>
    </recommendedName>
</protein>
<dbReference type="AlphaFoldDB" id="A0AA38WYY7"/>
<dbReference type="Gene3D" id="1.20.1250.20">
    <property type="entry name" value="MFS general substrate transporter like domains"/>
    <property type="match status" value="2"/>
</dbReference>
<feature type="transmembrane region" description="Helical" evidence="6">
    <location>
        <begin position="129"/>
        <end position="149"/>
    </location>
</feature>
<dbReference type="SUPFAM" id="SSF103473">
    <property type="entry name" value="MFS general substrate transporter"/>
    <property type="match status" value="1"/>
</dbReference>
<feature type="transmembrane region" description="Helical" evidence="6">
    <location>
        <begin position="385"/>
        <end position="407"/>
    </location>
</feature>
<dbReference type="InterPro" id="IPR011701">
    <property type="entry name" value="MFS"/>
</dbReference>
<feature type="transmembrane region" description="Helical" evidence="6">
    <location>
        <begin position="296"/>
        <end position="320"/>
    </location>
</feature>
<organism evidence="8 9">
    <name type="scientific">Cladophialophora chaetospira</name>
    <dbReference type="NCBI Taxonomy" id="386627"/>
    <lineage>
        <taxon>Eukaryota</taxon>
        <taxon>Fungi</taxon>
        <taxon>Dikarya</taxon>
        <taxon>Ascomycota</taxon>
        <taxon>Pezizomycotina</taxon>
        <taxon>Eurotiomycetes</taxon>
        <taxon>Chaetothyriomycetidae</taxon>
        <taxon>Chaetothyriales</taxon>
        <taxon>Herpotrichiellaceae</taxon>
        <taxon>Cladophialophora</taxon>
    </lineage>
</organism>
<evidence type="ECO:0000256" key="3">
    <source>
        <dbReference type="ARBA" id="ARBA00022692"/>
    </source>
</evidence>
<name>A0AA38WYY7_9EURO</name>
<evidence type="ECO:0000313" key="8">
    <source>
        <dbReference type="EMBL" id="KAJ9603715.1"/>
    </source>
</evidence>
<evidence type="ECO:0000256" key="1">
    <source>
        <dbReference type="ARBA" id="ARBA00004141"/>
    </source>
</evidence>
<evidence type="ECO:0000259" key="7">
    <source>
        <dbReference type="PROSITE" id="PS50850"/>
    </source>
</evidence>
<proteinExistence type="predicted"/>
<gene>
    <name evidence="8" type="ORF">H2200_011901</name>
</gene>
<dbReference type="PANTHER" id="PTHR43791">
    <property type="entry name" value="PERMEASE-RELATED"/>
    <property type="match status" value="1"/>
</dbReference>
<evidence type="ECO:0000256" key="2">
    <source>
        <dbReference type="ARBA" id="ARBA00022448"/>
    </source>
</evidence>
<feature type="transmembrane region" description="Helical" evidence="6">
    <location>
        <begin position="155"/>
        <end position="177"/>
    </location>
</feature>
<comment type="subcellular location">
    <subcellularLocation>
        <location evidence="1">Membrane</location>
        <topology evidence="1">Multi-pass membrane protein</topology>
    </subcellularLocation>
</comment>
<comment type="caution">
    <text evidence="8">The sequence shown here is derived from an EMBL/GenBank/DDBJ whole genome shotgun (WGS) entry which is preliminary data.</text>
</comment>
<feature type="transmembrane region" description="Helical" evidence="6">
    <location>
        <begin position="358"/>
        <end position="379"/>
    </location>
</feature>
<dbReference type="GO" id="GO:0022857">
    <property type="term" value="F:transmembrane transporter activity"/>
    <property type="evidence" value="ECO:0007669"/>
    <property type="project" value="InterPro"/>
</dbReference>
<dbReference type="InterPro" id="IPR036259">
    <property type="entry name" value="MFS_trans_sf"/>
</dbReference>
<feature type="transmembrane region" description="Helical" evidence="6">
    <location>
        <begin position="222"/>
        <end position="245"/>
    </location>
</feature>
<keyword evidence="2" id="KW-0813">Transport</keyword>
<feature type="transmembrane region" description="Helical" evidence="6">
    <location>
        <begin position="332"/>
        <end position="351"/>
    </location>
</feature>
<keyword evidence="4 6" id="KW-1133">Transmembrane helix</keyword>
<keyword evidence="5 6" id="KW-0472">Membrane</keyword>
<keyword evidence="9" id="KW-1185">Reference proteome</keyword>
<feature type="transmembrane region" description="Helical" evidence="6">
    <location>
        <begin position="189"/>
        <end position="210"/>
    </location>
</feature>
<dbReference type="PROSITE" id="PS50850">
    <property type="entry name" value="MFS"/>
    <property type="match status" value="1"/>
</dbReference>
<feature type="domain" description="Major facilitator superfamily (MFS) profile" evidence="7">
    <location>
        <begin position="63"/>
        <end position="454"/>
    </location>
</feature>
<reference evidence="8" key="1">
    <citation type="submission" date="2022-10" db="EMBL/GenBank/DDBJ databases">
        <title>Culturing micro-colonial fungi from biological soil crusts in the Mojave desert and describing Neophaeococcomyces mojavensis, and introducing the new genera and species Taxawa tesnikishii.</title>
        <authorList>
            <person name="Kurbessoian T."/>
            <person name="Stajich J.E."/>
        </authorList>
    </citation>
    <scope>NUCLEOTIDE SEQUENCE</scope>
    <source>
        <strain evidence="8">TK_41</strain>
    </source>
</reference>
<evidence type="ECO:0000256" key="4">
    <source>
        <dbReference type="ARBA" id="ARBA00022989"/>
    </source>
</evidence>
<dbReference type="PANTHER" id="PTHR43791:SF36">
    <property type="entry name" value="TRANSPORTER, PUTATIVE (AFU_ORTHOLOGUE AFUA_6G08340)-RELATED"/>
    <property type="match status" value="1"/>
</dbReference>
<feature type="transmembrane region" description="Helical" evidence="6">
    <location>
        <begin position="55"/>
        <end position="76"/>
    </location>
</feature>
<evidence type="ECO:0000313" key="9">
    <source>
        <dbReference type="Proteomes" id="UP001172673"/>
    </source>
</evidence>
<evidence type="ECO:0000256" key="5">
    <source>
        <dbReference type="ARBA" id="ARBA00023136"/>
    </source>
</evidence>
<feature type="transmembrane region" description="Helical" evidence="6">
    <location>
        <begin position="100"/>
        <end position="122"/>
    </location>
</feature>
<dbReference type="GO" id="GO:0016020">
    <property type="term" value="C:membrane"/>
    <property type="evidence" value="ECO:0007669"/>
    <property type="project" value="UniProtKB-SubCell"/>
</dbReference>
<dbReference type="EMBL" id="JAPDRK010000021">
    <property type="protein sequence ID" value="KAJ9603715.1"/>
    <property type="molecule type" value="Genomic_DNA"/>
</dbReference>
<dbReference type="InterPro" id="IPR020846">
    <property type="entry name" value="MFS_dom"/>
</dbReference>
<keyword evidence="3 6" id="KW-0812">Transmembrane</keyword>
<evidence type="ECO:0000256" key="6">
    <source>
        <dbReference type="SAM" id="Phobius"/>
    </source>
</evidence>
<dbReference type="Proteomes" id="UP001172673">
    <property type="component" value="Unassembled WGS sequence"/>
</dbReference>